<dbReference type="InterPro" id="IPR011119">
    <property type="entry name" value="Unchr_helicase_relaxase_TraI"/>
</dbReference>
<reference evidence="3 4" key="1">
    <citation type="submission" date="2018-06" db="EMBL/GenBank/DDBJ databases">
        <title>Genomic Encyclopedia of Archaeal and Bacterial Type Strains, Phase II (KMG-II): from individual species to whole genera.</title>
        <authorList>
            <person name="Goeker M."/>
        </authorList>
    </citation>
    <scope>NUCLEOTIDE SEQUENCE [LARGE SCALE GENOMIC DNA]</scope>
    <source>
        <strain evidence="3 4">CFPB 3232</strain>
    </source>
</reference>
<dbReference type="RefSeq" id="WP_111878829.1">
    <property type="nucleotide sequence ID" value="NZ_QLTA01000032.1"/>
</dbReference>
<dbReference type="EMBL" id="QLTA01000032">
    <property type="protein sequence ID" value="RAR78192.1"/>
    <property type="molecule type" value="Genomic_DNA"/>
</dbReference>
<feature type="region of interest" description="Disordered" evidence="1">
    <location>
        <begin position="582"/>
        <end position="601"/>
    </location>
</feature>
<proteinExistence type="predicted"/>
<dbReference type="AlphaFoldDB" id="A0A328Z131"/>
<keyword evidence="4" id="KW-1185">Reference proteome</keyword>
<feature type="compositionally biased region" description="Low complexity" evidence="1">
    <location>
        <begin position="589"/>
        <end position="601"/>
    </location>
</feature>
<protein>
    <submittedName>
        <fullName evidence="3">Conjugal transfer pilus assembly protein TraI</fullName>
    </submittedName>
</protein>
<evidence type="ECO:0000259" key="2">
    <source>
        <dbReference type="Pfam" id="PF07514"/>
    </source>
</evidence>
<evidence type="ECO:0000313" key="3">
    <source>
        <dbReference type="EMBL" id="RAR78192.1"/>
    </source>
</evidence>
<evidence type="ECO:0000256" key="1">
    <source>
        <dbReference type="SAM" id="MobiDB-lite"/>
    </source>
</evidence>
<sequence>MAPGMSPAHGGAQSFASSDPGFEPLPLASLLSPHEQLLGRIKLCFGADRATFERELMPLVQGYARFVHLLPATADNYFRAPGGLLQLGLETAFFSLQGTDAHIFSGRSTISERRELEPRWRIATFIGGLCCELHRALSHLIVTTSDGDEWPAFLGGLMPWLQRGAARYFVRWRPHARESRGLGLFALPHVVPAEVLQMLAHGNAVVVPQLMASIAGVPQHREHNVLDELVRRSMALVIDRDLLASADRYGKPQYGSHLERYLVDALRRLAAGHSAWTPNRDKSRVWLGPEGLYLVWPGAAEDVIALLEGDQLAGIPKSPHTLLDVLIEAGVFVVPDGAARTWPIQPPGAKAPCDAVKLANPAILLTGLDPPPPALGTSLLAQVARTPGPVPSSPAAPTPAPAAPTPTPAATDTTALGTAQAPPKPPAATAAAQLSLLDADTDVPPPAGPPSIMDTRAQASVEGTPSADASGVSILSLKAPMRLNPTVRSILADIVETANDSARAGQVQAVAEGLFVALAEFERRGIQPGMAIRALDEARMLWRPQASGPSTVSRPIGESTVLGVILAPAHIEGADARTFTSLGKAAPATTSSSSRTRQGRH</sequence>
<dbReference type="OrthoDB" id="6190309at2"/>
<dbReference type="Pfam" id="PF07514">
    <property type="entry name" value="TraI_2"/>
    <property type="match status" value="1"/>
</dbReference>
<feature type="compositionally biased region" description="Pro residues" evidence="1">
    <location>
        <begin position="388"/>
        <end position="407"/>
    </location>
</feature>
<organism evidence="3 4">
    <name type="scientific">Paracidovorax anthurii</name>
    <dbReference type="NCBI Taxonomy" id="78229"/>
    <lineage>
        <taxon>Bacteria</taxon>
        <taxon>Pseudomonadati</taxon>
        <taxon>Pseudomonadota</taxon>
        <taxon>Betaproteobacteria</taxon>
        <taxon>Burkholderiales</taxon>
        <taxon>Comamonadaceae</taxon>
        <taxon>Paracidovorax</taxon>
    </lineage>
</organism>
<dbReference type="NCBIfam" id="NF041494">
    <property type="entry name" value="MobH"/>
    <property type="match status" value="1"/>
</dbReference>
<feature type="region of interest" description="Disordered" evidence="1">
    <location>
        <begin position="384"/>
        <end position="468"/>
    </location>
</feature>
<dbReference type="Gene3D" id="1.10.3210.40">
    <property type="match status" value="1"/>
</dbReference>
<comment type="caution">
    <text evidence="3">The sequence shown here is derived from an EMBL/GenBank/DDBJ whole genome shotgun (WGS) entry which is preliminary data.</text>
</comment>
<accession>A0A328Z131</accession>
<feature type="compositionally biased region" description="Low complexity" evidence="1">
    <location>
        <begin position="408"/>
        <end position="438"/>
    </location>
</feature>
<feature type="domain" description="Uncharacterised" evidence="2">
    <location>
        <begin position="29"/>
        <end position="336"/>
    </location>
</feature>
<dbReference type="Proteomes" id="UP000248856">
    <property type="component" value="Unassembled WGS sequence"/>
</dbReference>
<name>A0A328Z131_9BURK</name>
<gene>
    <name evidence="3" type="ORF">AX018_103255</name>
</gene>
<evidence type="ECO:0000313" key="4">
    <source>
        <dbReference type="Proteomes" id="UP000248856"/>
    </source>
</evidence>